<dbReference type="OrthoDB" id="383712at2"/>
<dbReference type="PANTHER" id="PTHR30061">
    <property type="entry name" value="MALTOSE-BINDING PERIPLASMIC PROTEIN"/>
    <property type="match status" value="1"/>
</dbReference>
<dbReference type="PANTHER" id="PTHR30061:SF50">
    <property type="entry name" value="MALTOSE_MALTODEXTRIN-BINDING PERIPLASMIC PROTEIN"/>
    <property type="match status" value="1"/>
</dbReference>
<protein>
    <submittedName>
        <fullName evidence="5">Carbohydrate ABC transporter substrate-binding protein (CUT1 family)</fullName>
    </submittedName>
</protein>
<dbReference type="RefSeq" id="WP_111570924.1">
    <property type="nucleotide sequence ID" value="NZ_QLME01000001.1"/>
</dbReference>
<dbReference type="SUPFAM" id="SSF53850">
    <property type="entry name" value="Periplasmic binding protein-like II"/>
    <property type="match status" value="1"/>
</dbReference>
<evidence type="ECO:0000256" key="2">
    <source>
        <dbReference type="ARBA" id="ARBA00022448"/>
    </source>
</evidence>
<dbReference type="AlphaFoldDB" id="A0A4R7ZCQ0"/>
<evidence type="ECO:0000313" key="5">
    <source>
        <dbReference type="EMBL" id="TDW06451.1"/>
    </source>
</evidence>
<feature type="signal peptide" evidence="4">
    <location>
        <begin position="1"/>
        <end position="20"/>
    </location>
</feature>
<dbReference type="GO" id="GO:0042956">
    <property type="term" value="P:maltodextrin transmembrane transport"/>
    <property type="evidence" value="ECO:0007669"/>
    <property type="project" value="TreeGrafter"/>
</dbReference>
<comment type="similarity">
    <text evidence="1">Belongs to the bacterial solute-binding protein 1 family.</text>
</comment>
<reference evidence="5 6" key="1">
    <citation type="submission" date="2019-03" db="EMBL/GenBank/DDBJ databases">
        <title>Subsurface microbial communities from deep shales in Ohio and West Virginia, USA.</title>
        <authorList>
            <person name="Wrighton K."/>
        </authorList>
    </citation>
    <scope>NUCLEOTIDE SEQUENCE [LARGE SCALE GENOMIC DNA]</scope>
    <source>
        <strain evidence="5 6">MSL9.2</strain>
    </source>
</reference>
<comment type="caution">
    <text evidence="5">The sequence shown here is derived from an EMBL/GenBank/DDBJ whole genome shotgun (WGS) entry which is preliminary data.</text>
</comment>
<dbReference type="GO" id="GO:0055052">
    <property type="term" value="C:ATP-binding cassette (ABC) transporter complex, substrate-binding subunit-containing"/>
    <property type="evidence" value="ECO:0007669"/>
    <property type="project" value="TreeGrafter"/>
</dbReference>
<dbReference type="Proteomes" id="UP000294697">
    <property type="component" value="Unassembled WGS sequence"/>
</dbReference>
<sequence>MKKIIFFTLILLLLSISVSAQTVELTFWNGFTGPDREYVEGIVNKFNEEHQDIEVKMEIMPWDSFFQKLLPSLAVGQGPDIAGMGREHLSRFADAGVIAHIDDFYNDYLAKENLPPSLYEAMRWEDKVYAAPMTLATAGFYYNKELFAEAGLGEEPPENWDQLFEYARKLTKDTTGDGKIDQYGFIFPIKGYLEAWSIVIWGNNGRVLEDGEIKINEAKAVETIKRLTDAMKEDKISPFVINGVEGDQLFASGKAAMYFNGPWAYPQFENAGIDFGVAAAPENPAGESVNWAGGTAMVLNKNSLDKKEAAYKFFEYWNSKESQIYFSINTGSPPTRTDIPEAEFSQKAVINTFSEISEKSRFPLNKEPEFSTIISDVIHPALERILYDEATAQESLDQAAEELEKFIE</sequence>
<dbReference type="PROSITE" id="PS01037">
    <property type="entry name" value="SBP_BACTERIAL_1"/>
    <property type="match status" value="1"/>
</dbReference>
<gene>
    <name evidence="5" type="ORF">C8C77_10587</name>
</gene>
<proteinExistence type="inferred from homology"/>
<evidence type="ECO:0000256" key="1">
    <source>
        <dbReference type="ARBA" id="ARBA00008520"/>
    </source>
</evidence>
<accession>A0A4R7ZCQ0</accession>
<dbReference type="InterPro" id="IPR006059">
    <property type="entry name" value="SBP"/>
</dbReference>
<organism evidence="5 6">
    <name type="scientific">Halanaerobium saccharolyticum</name>
    <dbReference type="NCBI Taxonomy" id="43595"/>
    <lineage>
        <taxon>Bacteria</taxon>
        <taxon>Bacillati</taxon>
        <taxon>Bacillota</taxon>
        <taxon>Clostridia</taxon>
        <taxon>Halanaerobiales</taxon>
        <taxon>Halanaerobiaceae</taxon>
        <taxon>Halanaerobium</taxon>
    </lineage>
</organism>
<dbReference type="CDD" id="cd14748">
    <property type="entry name" value="PBP2_UgpB"/>
    <property type="match status" value="1"/>
</dbReference>
<keyword evidence="2" id="KW-0813">Transport</keyword>
<evidence type="ECO:0000256" key="4">
    <source>
        <dbReference type="SAM" id="SignalP"/>
    </source>
</evidence>
<dbReference type="InterPro" id="IPR006061">
    <property type="entry name" value="SBP_1_CS"/>
</dbReference>
<dbReference type="EMBL" id="SODA01000005">
    <property type="protein sequence ID" value="TDW06451.1"/>
    <property type="molecule type" value="Genomic_DNA"/>
</dbReference>
<name>A0A4R7ZCQ0_9FIRM</name>
<dbReference type="Gene3D" id="3.40.190.10">
    <property type="entry name" value="Periplasmic binding protein-like II"/>
    <property type="match status" value="1"/>
</dbReference>
<evidence type="ECO:0000313" key="6">
    <source>
        <dbReference type="Proteomes" id="UP000294697"/>
    </source>
</evidence>
<dbReference type="Pfam" id="PF13416">
    <property type="entry name" value="SBP_bac_8"/>
    <property type="match status" value="1"/>
</dbReference>
<keyword evidence="3 4" id="KW-0732">Signal</keyword>
<dbReference type="GO" id="GO:0015768">
    <property type="term" value="P:maltose transport"/>
    <property type="evidence" value="ECO:0007669"/>
    <property type="project" value="TreeGrafter"/>
</dbReference>
<evidence type="ECO:0000256" key="3">
    <source>
        <dbReference type="ARBA" id="ARBA00022729"/>
    </source>
</evidence>
<dbReference type="GO" id="GO:0055085">
    <property type="term" value="P:transmembrane transport"/>
    <property type="evidence" value="ECO:0007669"/>
    <property type="project" value="InterPro"/>
</dbReference>
<feature type="chain" id="PRO_5020804471" evidence="4">
    <location>
        <begin position="21"/>
        <end position="408"/>
    </location>
</feature>
<dbReference type="GO" id="GO:1901982">
    <property type="term" value="F:maltose binding"/>
    <property type="evidence" value="ECO:0007669"/>
    <property type="project" value="TreeGrafter"/>
</dbReference>